<accession>A0A8S5SHB9</accession>
<reference evidence="1" key="1">
    <citation type="journal article" date="2021" name="Proc. Natl. Acad. Sci. U.S.A.">
        <title>A Catalog of Tens of Thousands of Viruses from Human Metagenomes Reveals Hidden Associations with Chronic Diseases.</title>
        <authorList>
            <person name="Tisza M.J."/>
            <person name="Buck C.B."/>
        </authorList>
    </citation>
    <scope>NUCLEOTIDE SEQUENCE</scope>
    <source>
        <strain evidence="1">CtzyE57</strain>
    </source>
</reference>
<proteinExistence type="predicted"/>
<evidence type="ECO:0000313" key="1">
    <source>
        <dbReference type="EMBL" id="DAF50055.1"/>
    </source>
</evidence>
<sequence>MAAATSATSTYKSFLMMKQASGSTYEKLVDIKSYPDLGGTPNMIETTTLSDPMTRQILGIQQVDSLKFTANYTLADYKKLKALEGSEHDFAVWFGGTETAGVPTSTGEDGKVAFKGGLSVYINGGGVDEVREMTITLAASTVIALDET</sequence>
<organism evidence="1">
    <name type="scientific">Siphoviridae sp. ctzyE57</name>
    <dbReference type="NCBI Taxonomy" id="2827982"/>
    <lineage>
        <taxon>Viruses</taxon>
        <taxon>Duplodnaviria</taxon>
        <taxon>Heunggongvirae</taxon>
        <taxon>Uroviricota</taxon>
        <taxon>Caudoviricetes</taxon>
    </lineage>
</organism>
<protein>
    <submittedName>
        <fullName evidence="1">Major tail protein</fullName>
    </submittedName>
</protein>
<name>A0A8S5SHB9_9CAUD</name>
<dbReference type="EMBL" id="BK032592">
    <property type="protein sequence ID" value="DAF50055.1"/>
    <property type="molecule type" value="Genomic_DNA"/>
</dbReference>